<sequence>MSAGWRTAPRPPAGLARGDHRLRAIRTTRAREIPNHDSGRTRGQASKTTRARPSPEPPGSAQEGYKDGHDERDMSTTKHAERTYGFRLARTGETARSRPGPARAYPAPRAVPSAR</sequence>
<dbReference type="AlphaFoldDB" id="M2QEY6"/>
<evidence type="ECO:0000313" key="2">
    <source>
        <dbReference type="EMBL" id="EMD30570.1"/>
    </source>
</evidence>
<dbReference type="Proteomes" id="UP000016930">
    <property type="component" value="Unassembled WGS sequence"/>
</dbReference>
<feature type="compositionally biased region" description="Low complexity" evidence="1">
    <location>
        <begin position="97"/>
        <end position="115"/>
    </location>
</feature>
<feature type="region of interest" description="Disordered" evidence="1">
    <location>
        <begin position="1"/>
        <end position="115"/>
    </location>
</feature>
<protein>
    <submittedName>
        <fullName evidence="2">Uncharacterized protein</fullName>
    </submittedName>
</protein>
<proteinExistence type="predicted"/>
<accession>M2QEY6</accession>
<evidence type="ECO:0000313" key="3">
    <source>
        <dbReference type="Proteomes" id="UP000016930"/>
    </source>
</evidence>
<feature type="compositionally biased region" description="Basic and acidic residues" evidence="1">
    <location>
        <begin position="64"/>
        <end position="84"/>
    </location>
</feature>
<evidence type="ECO:0000256" key="1">
    <source>
        <dbReference type="SAM" id="MobiDB-lite"/>
    </source>
</evidence>
<organism evidence="2 3">
    <name type="scientific">Ceriporiopsis subvermispora (strain B)</name>
    <name type="common">White-rot fungus</name>
    <name type="synonym">Gelatoporia subvermispora</name>
    <dbReference type="NCBI Taxonomy" id="914234"/>
    <lineage>
        <taxon>Eukaryota</taxon>
        <taxon>Fungi</taxon>
        <taxon>Dikarya</taxon>
        <taxon>Basidiomycota</taxon>
        <taxon>Agaricomycotina</taxon>
        <taxon>Agaricomycetes</taxon>
        <taxon>Polyporales</taxon>
        <taxon>Gelatoporiaceae</taxon>
        <taxon>Gelatoporia</taxon>
    </lineage>
</organism>
<dbReference type="EMBL" id="KB445993">
    <property type="protein sequence ID" value="EMD30570.1"/>
    <property type="molecule type" value="Genomic_DNA"/>
</dbReference>
<gene>
    <name evidence="2" type="ORF">CERSUDRAFT_101215</name>
</gene>
<keyword evidence="3" id="KW-1185">Reference proteome</keyword>
<name>M2QEY6_CERS8</name>
<reference evidence="2 3" key="1">
    <citation type="journal article" date="2012" name="Proc. Natl. Acad. Sci. U.S.A.">
        <title>Comparative genomics of Ceriporiopsis subvermispora and Phanerochaete chrysosporium provide insight into selective ligninolysis.</title>
        <authorList>
            <person name="Fernandez-Fueyo E."/>
            <person name="Ruiz-Duenas F.J."/>
            <person name="Ferreira P."/>
            <person name="Floudas D."/>
            <person name="Hibbett D.S."/>
            <person name="Canessa P."/>
            <person name="Larrondo L.F."/>
            <person name="James T.Y."/>
            <person name="Seelenfreund D."/>
            <person name="Lobos S."/>
            <person name="Polanco R."/>
            <person name="Tello M."/>
            <person name="Honda Y."/>
            <person name="Watanabe T."/>
            <person name="Watanabe T."/>
            <person name="Ryu J.S."/>
            <person name="Kubicek C.P."/>
            <person name="Schmoll M."/>
            <person name="Gaskell J."/>
            <person name="Hammel K.E."/>
            <person name="St John F.J."/>
            <person name="Vanden Wymelenberg A."/>
            <person name="Sabat G."/>
            <person name="Splinter BonDurant S."/>
            <person name="Syed K."/>
            <person name="Yadav J.S."/>
            <person name="Doddapaneni H."/>
            <person name="Subramanian V."/>
            <person name="Lavin J.L."/>
            <person name="Oguiza J.A."/>
            <person name="Perez G."/>
            <person name="Pisabarro A.G."/>
            <person name="Ramirez L."/>
            <person name="Santoyo F."/>
            <person name="Master E."/>
            <person name="Coutinho P.M."/>
            <person name="Henrissat B."/>
            <person name="Lombard V."/>
            <person name="Magnuson J.K."/>
            <person name="Kuees U."/>
            <person name="Hori C."/>
            <person name="Igarashi K."/>
            <person name="Samejima M."/>
            <person name="Held B.W."/>
            <person name="Barry K.W."/>
            <person name="LaButti K.M."/>
            <person name="Lapidus A."/>
            <person name="Lindquist E.A."/>
            <person name="Lucas S.M."/>
            <person name="Riley R."/>
            <person name="Salamov A.A."/>
            <person name="Hoffmeister D."/>
            <person name="Schwenk D."/>
            <person name="Hadar Y."/>
            <person name="Yarden O."/>
            <person name="de Vries R.P."/>
            <person name="Wiebenga A."/>
            <person name="Stenlid J."/>
            <person name="Eastwood D."/>
            <person name="Grigoriev I.V."/>
            <person name="Berka R.M."/>
            <person name="Blanchette R.A."/>
            <person name="Kersten P."/>
            <person name="Martinez A.T."/>
            <person name="Vicuna R."/>
            <person name="Cullen D."/>
        </authorList>
    </citation>
    <scope>NUCLEOTIDE SEQUENCE [LARGE SCALE GENOMIC DNA]</scope>
    <source>
        <strain evidence="2 3">B</strain>
    </source>
</reference>
<dbReference type="HOGENOM" id="CLU_2108735_0_0_1"/>
<feature type="compositionally biased region" description="Basic and acidic residues" evidence="1">
    <location>
        <begin position="29"/>
        <end position="40"/>
    </location>
</feature>